<dbReference type="InterPro" id="IPR035900">
    <property type="entry name" value="Colicin_E_sf"/>
</dbReference>
<keyword evidence="2" id="KW-0079">Bacteriocin immunity</keyword>
<dbReference type="CDD" id="cd16363">
    <property type="entry name" value="Col_Im_like"/>
    <property type="match status" value="1"/>
</dbReference>
<dbReference type="Pfam" id="PF01320">
    <property type="entry name" value="Colicin_Pyocin"/>
    <property type="match status" value="1"/>
</dbReference>
<dbReference type="Proteomes" id="UP000313645">
    <property type="component" value="Unassembled WGS sequence"/>
</dbReference>
<keyword evidence="4" id="KW-1185">Reference proteome</keyword>
<gene>
    <name evidence="3" type="ORF">EZI54_23565</name>
</gene>
<reference evidence="3 4" key="1">
    <citation type="submission" date="2019-02" db="EMBL/GenBank/DDBJ databases">
        <title>Marinobacter halodurans sp. nov., a marine bacterium isolated from sea tidal flat.</title>
        <authorList>
            <person name="Yoo Y."/>
            <person name="Lee D.W."/>
            <person name="Kim B.S."/>
            <person name="Kim J.-J."/>
        </authorList>
    </citation>
    <scope>NUCLEOTIDE SEQUENCE [LARGE SCALE GENOMIC DNA]</scope>
    <source>
        <strain evidence="3 4">YJ-S3-2</strain>
    </source>
</reference>
<accession>A0ABY1ZD86</accession>
<evidence type="ECO:0000313" key="4">
    <source>
        <dbReference type="Proteomes" id="UP000313645"/>
    </source>
</evidence>
<dbReference type="SUPFAM" id="SSF47345">
    <property type="entry name" value="Colicin E immunity proteins"/>
    <property type="match status" value="1"/>
</dbReference>
<protein>
    <submittedName>
        <fullName evidence="3">Bacteriocin immunity protein</fullName>
    </submittedName>
</protein>
<evidence type="ECO:0000256" key="1">
    <source>
        <dbReference type="ARBA" id="ARBA00009346"/>
    </source>
</evidence>
<name>A0ABY1ZD86_9GAMM</name>
<dbReference type="PRINTS" id="PR01299">
    <property type="entry name" value="PYOCIN"/>
</dbReference>
<dbReference type="Gene3D" id="1.10.1200.20">
    <property type="entry name" value="Colicin E immunity protein"/>
    <property type="match status" value="1"/>
</dbReference>
<comment type="similarity">
    <text evidence="1">Belongs to the colicins ColE2/ColE8/ColE9 and pyocins S1/S2 family.</text>
</comment>
<sequence>MDSIRIEDITREELVAFLKRIFDVTDCAETHDELIDQFEDLSQHPDGSDLIFYPENPDDSTPERIVEIVEEWRARNGLPGFVTAMLVVAGLNAAPTSTGCK</sequence>
<dbReference type="EMBL" id="SJDL01000108">
    <property type="protein sequence ID" value="TBW45313.1"/>
    <property type="molecule type" value="Genomic_DNA"/>
</dbReference>
<dbReference type="RefSeq" id="WP_131484288.1">
    <property type="nucleotide sequence ID" value="NZ_SJDL01000108.1"/>
</dbReference>
<organism evidence="3 4">
    <name type="scientific">Marinobacter halodurans</name>
    <dbReference type="NCBI Taxonomy" id="2528979"/>
    <lineage>
        <taxon>Bacteria</taxon>
        <taxon>Pseudomonadati</taxon>
        <taxon>Pseudomonadota</taxon>
        <taxon>Gammaproteobacteria</taxon>
        <taxon>Pseudomonadales</taxon>
        <taxon>Marinobacteraceae</taxon>
        <taxon>Marinobacter</taxon>
    </lineage>
</organism>
<evidence type="ECO:0000313" key="3">
    <source>
        <dbReference type="EMBL" id="TBW45313.1"/>
    </source>
</evidence>
<proteinExistence type="inferred from homology"/>
<dbReference type="InterPro" id="IPR000290">
    <property type="entry name" value="Colicin_pyocin"/>
</dbReference>
<comment type="caution">
    <text evidence="3">The sequence shown here is derived from an EMBL/GenBank/DDBJ whole genome shotgun (WGS) entry which is preliminary data.</text>
</comment>
<evidence type="ECO:0000256" key="2">
    <source>
        <dbReference type="ARBA" id="ARBA00023025"/>
    </source>
</evidence>